<evidence type="ECO:0000256" key="6">
    <source>
        <dbReference type="SAM" id="MobiDB-lite"/>
    </source>
</evidence>
<organism evidence="9 10">
    <name type="scientific">Phyllosticta citrichinensis</name>
    <dbReference type="NCBI Taxonomy" id="1130410"/>
    <lineage>
        <taxon>Eukaryota</taxon>
        <taxon>Fungi</taxon>
        <taxon>Dikarya</taxon>
        <taxon>Ascomycota</taxon>
        <taxon>Pezizomycotina</taxon>
        <taxon>Dothideomycetes</taxon>
        <taxon>Dothideomycetes incertae sedis</taxon>
        <taxon>Botryosphaeriales</taxon>
        <taxon>Phyllostictaceae</taxon>
        <taxon>Phyllosticta</taxon>
    </lineage>
</organism>
<feature type="transmembrane region" description="Helical" evidence="7">
    <location>
        <begin position="199"/>
        <end position="221"/>
    </location>
</feature>
<sequence length="431" mass="47507">MGATGVGQVASWYVCTAAAGTFLATRLVVRLLRMGGLAVDDYLLIGAFGLLVGDLGIQHRMWVIGMAEPQRASTADFIEMQKLIYPGSLFYTLSLWLIKAALVIFYKRLAGTTYPYLQKLYNAALIWLAVSWLVILFDTIFRCYPLSRSWSREGNTCPPSAGQINYWITILFNILTDVLIMCLPISMVLKLNLPAKQKFGVSCVFALGIIVIITSIIRAYYSYTQETMITCTVSMIETSIAIIMTCLPSLRVVILGHTSRKGTYPSRRGSNLYELNISGRQNCSHRTTITANGTKPGDKVKRMTGPITRSDSEDELVKELAIYGAQPVTPNGEGVQHKPEVMSSLKLNPGDRVSGETYVNAPRSPSNHNSRNDMAVEVTTEFQIVHSEDGLETERIATADSDTVPGRPPSWPAGRPPSWPEGHPTSWPAPH</sequence>
<evidence type="ECO:0000259" key="8">
    <source>
        <dbReference type="Pfam" id="PF20684"/>
    </source>
</evidence>
<dbReference type="EMBL" id="JBBWUH010000003">
    <property type="protein sequence ID" value="KAK8173325.1"/>
    <property type="molecule type" value="Genomic_DNA"/>
</dbReference>
<feature type="compositionally biased region" description="Pro residues" evidence="6">
    <location>
        <begin position="406"/>
        <end position="419"/>
    </location>
</feature>
<evidence type="ECO:0000313" key="9">
    <source>
        <dbReference type="EMBL" id="KAK8173325.1"/>
    </source>
</evidence>
<dbReference type="Proteomes" id="UP001456524">
    <property type="component" value="Unassembled WGS sequence"/>
</dbReference>
<dbReference type="InterPro" id="IPR052337">
    <property type="entry name" value="SAT4-like"/>
</dbReference>
<evidence type="ECO:0000256" key="4">
    <source>
        <dbReference type="ARBA" id="ARBA00023136"/>
    </source>
</evidence>
<evidence type="ECO:0000256" key="3">
    <source>
        <dbReference type="ARBA" id="ARBA00022989"/>
    </source>
</evidence>
<evidence type="ECO:0000256" key="5">
    <source>
        <dbReference type="ARBA" id="ARBA00038359"/>
    </source>
</evidence>
<feature type="transmembrane region" description="Helical" evidence="7">
    <location>
        <begin position="227"/>
        <end position="250"/>
    </location>
</feature>
<protein>
    <recommendedName>
        <fullName evidence="8">Rhodopsin domain-containing protein</fullName>
    </recommendedName>
</protein>
<name>A0ABR1XYF0_9PEZI</name>
<keyword evidence="10" id="KW-1185">Reference proteome</keyword>
<dbReference type="InterPro" id="IPR049326">
    <property type="entry name" value="Rhodopsin_dom_fungi"/>
</dbReference>
<evidence type="ECO:0000313" key="10">
    <source>
        <dbReference type="Proteomes" id="UP001456524"/>
    </source>
</evidence>
<dbReference type="PANTHER" id="PTHR33048">
    <property type="entry name" value="PTH11-LIKE INTEGRAL MEMBRANE PROTEIN (AFU_ORTHOLOGUE AFUA_5G11245)"/>
    <property type="match status" value="1"/>
</dbReference>
<feature type="region of interest" description="Disordered" evidence="6">
    <location>
        <begin position="389"/>
        <end position="431"/>
    </location>
</feature>
<keyword evidence="2 7" id="KW-0812">Transmembrane</keyword>
<keyword evidence="3 7" id="KW-1133">Transmembrane helix</keyword>
<comment type="subcellular location">
    <subcellularLocation>
        <location evidence="1">Membrane</location>
        <topology evidence="1">Multi-pass membrane protein</topology>
    </subcellularLocation>
</comment>
<feature type="transmembrane region" description="Helical" evidence="7">
    <location>
        <begin position="125"/>
        <end position="144"/>
    </location>
</feature>
<feature type="transmembrane region" description="Helical" evidence="7">
    <location>
        <begin position="83"/>
        <end position="105"/>
    </location>
</feature>
<feature type="transmembrane region" description="Helical" evidence="7">
    <location>
        <begin position="6"/>
        <end position="29"/>
    </location>
</feature>
<reference evidence="9 10" key="1">
    <citation type="journal article" date="2022" name="G3 (Bethesda)">
        <title>Enemy or ally: a genomic approach to elucidate the lifestyle of Phyllosticta citrichinaensis.</title>
        <authorList>
            <person name="Buijs V.A."/>
            <person name="Groenewald J.Z."/>
            <person name="Haridas S."/>
            <person name="LaButti K.M."/>
            <person name="Lipzen A."/>
            <person name="Martin F.M."/>
            <person name="Barry K."/>
            <person name="Grigoriev I.V."/>
            <person name="Crous P.W."/>
            <person name="Seidl M.F."/>
        </authorList>
    </citation>
    <scope>NUCLEOTIDE SEQUENCE [LARGE SCALE GENOMIC DNA]</scope>
    <source>
        <strain evidence="9 10">CBS 129764</strain>
    </source>
</reference>
<comment type="caution">
    <text evidence="9">The sequence shown here is derived from an EMBL/GenBank/DDBJ whole genome shotgun (WGS) entry which is preliminary data.</text>
</comment>
<dbReference type="Pfam" id="PF20684">
    <property type="entry name" value="Fung_rhodopsin"/>
    <property type="match status" value="1"/>
</dbReference>
<keyword evidence="4 7" id="KW-0472">Membrane</keyword>
<feature type="transmembrane region" description="Helical" evidence="7">
    <location>
        <begin position="164"/>
        <end position="187"/>
    </location>
</feature>
<proteinExistence type="inferred from homology"/>
<gene>
    <name evidence="9" type="ORF">IWX90DRAFT_138549</name>
</gene>
<accession>A0ABR1XYF0</accession>
<feature type="domain" description="Rhodopsin" evidence="8">
    <location>
        <begin position="26"/>
        <end position="254"/>
    </location>
</feature>
<comment type="similarity">
    <text evidence="5">Belongs to the SAT4 family.</text>
</comment>
<evidence type="ECO:0000256" key="1">
    <source>
        <dbReference type="ARBA" id="ARBA00004141"/>
    </source>
</evidence>
<evidence type="ECO:0000256" key="7">
    <source>
        <dbReference type="SAM" id="Phobius"/>
    </source>
</evidence>
<dbReference type="PANTHER" id="PTHR33048:SF114">
    <property type="entry name" value="MEMBRANE PROTEIN PTH11-LIKE, PUTATIVE (AFU_ORTHOLOGUE AFUA_7G06620)-RELATED"/>
    <property type="match status" value="1"/>
</dbReference>
<feature type="transmembrane region" description="Helical" evidence="7">
    <location>
        <begin position="41"/>
        <end position="63"/>
    </location>
</feature>
<evidence type="ECO:0000256" key="2">
    <source>
        <dbReference type="ARBA" id="ARBA00022692"/>
    </source>
</evidence>